<feature type="transmembrane region" description="Helical" evidence="6">
    <location>
        <begin position="230"/>
        <end position="254"/>
    </location>
</feature>
<feature type="transmembrane region" description="Helical" evidence="6">
    <location>
        <begin position="338"/>
        <end position="359"/>
    </location>
</feature>
<feature type="transmembrane region" description="Helical" evidence="6">
    <location>
        <begin position="106"/>
        <end position="123"/>
    </location>
</feature>
<evidence type="ECO:0000256" key="3">
    <source>
        <dbReference type="ARBA" id="ARBA00022989"/>
    </source>
</evidence>
<proteinExistence type="predicted"/>
<dbReference type="EMBL" id="JAULSN010000003">
    <property type="protein sequence ID" value="KAK3377377.1"/>
    <property type="molecule type" value="Genomic_DNA"/>
</dbReference>
<dbReference type="GO" id="GO:0022857">
    <property type="term" value="F:transmembrane transporter activity"/>
    <property type="evidence" value="ECO:0007669"/>
    <property type="project" value="InterPro"/>
</dbReference>
<keyword evidence="2 6" id="KW-0812">Transmembrane</keyword>
<dbReference type="Gene3D" id="1.20.1250.20">
    <property type="entry name" value="MFS general substrate transporter like domains"/>
    <property type="match status" value="1"/>
</dbReference>
<sequence>MWSLVQYRRLGRQVEDEVRAASHLHNATHTSKEKQNDGFKLPIIDGGTLEQANLGNQDVGDDNISAQKHDVSQHGPDAGGKYLVRTSGDDDPIDPRNWPLLGRSKNIAILSLLIFAQAWAGAAESMANAAASREYGVSKVTESLSTAMYLFGIGTGALVAGPVSETAGRNPTYLVSTFCYLWFVLGAALATTSFGARIACRFGVGLFASATLSINGSSVRDQFRPVKRSFVFPVIAWANVAAPVIAPIVGGWIVDNPRLGWRWTEWVTLIISAVAFLVALLFLPETYLPLILDWKATHLRRITGDCRYKSQHAEGPSFAASIKTHLLQPARFFSSEPVVAVLGGYLVLLYVLLFTFLSGFDYIFKDTYGLSTGQTGSCFGAIAAGATAFTVLAPWLYSWARMRTEHVRGASLEPEFRLWPGIVAAPLLPVALFWLGWGNYASISIWCGLAACFVFGAILIAIYVSSYEYIVDSYGNHSAIALSSITMLRYLVAGALVMATRPLYGALGVHWTMTLLGCVAVLLAPAPFIFWKVGPRLRAKSPYAGGQGTSSNTKK</sequence>
<feature type="transmembrane region" description="Helical" evidence="6">
    <location>
        <begin position="379"/>
        <end position="397"/>
    </location>
</feature>
<dbReference type="InterPro" id="IPR020846">
    <property type="entry name" value="MFS_dom"/>
</dbReference>
<comment type="subcellular location">
    <subcellularLocation>
        <location evidence="1">Membrane</location>
        <topology evidence="1">Multi-pass membrane protein</topology>
    </subcellularLocation>
</comment>
<dbReference type="PANTHER" id="PTHR23502:SF188">
    <property type="entry name" value="MAJOR FACILITATOR SUPERFAMILY (MFS) PROFILE DOMAIN-CONTAINING PROTEIN"/>
    <property type="match status" value="1"/>
</dbReference>
<organism evidence="8 9">
    <name type="scientific">Lasiosphaeria ovina</name>
    <dbReference type="NCBI Taxonomy" id="92902"/>
    <lineage>
        <taxon>Eukaryota</taxon>
        <taxon>Fungi</taxon>
        <taxon>Dikarya</taxon>
        <taxon>Ascomycota</taxon>
        <taxon>Pezizomycotina</taxon>
        <taxon>Sordariomycetes</taxon>
        <taxon>Sordariomycetidae</taxon>
        <taxon>Sordariales</taxon>
        <taxon>Lasiosphaeriaceae</taxon>
        <taxon>Lasiosphaeria</taxon>
    </lineage>
</organism>
<dbReference type="SUPFAM" id="SSF103473">
    <property type="entry name" value="MFS general substrate transporter"/>
    <property type="match status" value="1"/>
</dbReference>
<feature type="transmembrane region" description="Helical" evidence="6">
    <location>
        <begin position="511"/>
        <end position="531"/>
    </location>
</feature>
<dbReference type="Proteomes" id="UP001287356">
    <property type="component" value="Unassembled WGS sequence"/>
</dbReference>
<feature type="transmembrane region" description="Helical" evidence="6">
    <location>
        <begin position="443"/>
        <end position="467"/>
    </location>
</feature>
<protein>
    <submittedName>
        <fullName evidence="8">Major facilitator superfamily domain-containing protein</fullName>
    </submittedName>
</protein>
<evidence type="ECO:0000256" key="1">
    <source>
        <dbReference type="ARBA" id="ARBA00004141"/>
    </source>
</evidence>
<comment type="caution">
    <text evidence="8">The sequence shown here is derived from an EMBL/GenBank/DDBJ whole genome shotgun (WGS) entry which is preliminary data.</text>
</comment>
<feature type="transmembrane region" description="Helical" evidence="6">
    <location>
        <begin position="143"/>
        <end position="161"/>
    </location>
</feature>
<evidence type="ECO:0000313" key="8">
    <source>
        <dbReference type="EMBL" id="KAK3377377.1"/>
    </source>
</evidence>
<reference evidence="8" key="1">
    <citation type="journal article" date="2023" name="Mol. Phylogenet. Evol.">
        <title>Genome-scale phylogeny and comparative genomics of the fungal order Sordariales.</title>
        <authorList>
            <person name="Hensen N."/>
            <person name="Bonometti L."/>
            <person name="Westerberg I."/>
            <person name="Brannstrom I.O."/>
            <person name="Guillou S."/>
            <person name="Cros-Aarteil S."/>
            <person name="Calhoun S."/>
            <person name="Haridas S."/>
            <person name="Kuo A."/>
            <person name="Mondo S."/>
            <person name="Pangilinan J."/>
            <person name="Riley R."/>
            <person name="LaButti K."/>
            <person name="Andreopoulos B."/>
            <person name="Lipzen A."/>
            <person name="Chen C."/>
            <person name="Yan M."/>
            <person name="Daum C."/>
            <person name="Ng V."/>
            <person name="Clum A."/>
            <person name="Steindorff A."/>
            <person name="Ohm R.A."/>
            <person name="Martin F."/>
            <person name="Silar P."/>
            <person name="Natvig D.O."/>
            <person name="Lalanne C."/>
            <person name="Gautier V."/>
            <person name="Ament-Velasquez S.L."/>
            <person name="Kruys A."/>
            <person name="Hutchinson M.I."/>
            <person name="Powell A.J."/>
            <person name="Barry K."/>
            <person name="Miller A.N."/>
            <person name="Grigoriev I.V."/>
            <person name="Debuchy R."/>
            <person name="Gladieux P."/>
            <person name="Hiltunen Thoren M."/>
            <person name="Johannesson H."/>
        </authorList>
    </citation>
    <scope>NUCLEOTIDE SEQUENCE</scope>
    <source>
        <strain evidence="8">CBS 958.72</strain>
    </source>
</reference>
<accession>A0AAE0KJI9</accession>
<evidence type="ECO:0000256" key="4">
    <source>
        <dbReference type="ARBA" id="ARBA00023136"/>
    </source>
</evidence>
<evidence type="ECO:0000313" key="9">
    <source>
        <dbReference type="Proteomes" id="UP001287356"/>
    </source>
</evidence>
<dbReference type="PROSITE" id="PS50850">
    <property type="entry name" value="MFS"/>
    <property type="match status" value="1"/>
</dbReference>
<evidence type="ECO:0000256" key="5">
    <source>
        <dbReference type="SAM" id="MobiDB-lite"/>
    </source>
</evidence>
<evidence type="ECO:0000256" key="6">
    <source>
        <dbReference type="SAM" id="Phobius"/>
    </source>
</evidence>
<feature type="transmembrane region" description="Helical" evidence="6">
    <location>
        <begin position="266"/>
        <end position="292"/>
    </location>
</feature>
<gene>
    <name evidence="8" type="ORF">B0T24DRAFT_524043</name>
</gene>
<name>A0AAE0KJI9_9PEZI</name>
<dbReference type="AlphaFoldDB" id="A0AAE0KJI9"/>
<dbReference type="InterPro" id="IPR011701">
    <property type="entry name" value="MFS"/>
</dbReference>
<feature type="transmembrane region" description="Helical" evidence="6">
    <location>
        <begin position="418"/>
        <end position="437"/>
    </location>
</feature>
<dbReference type="PANTHER" id="PTHR23502">
    <property type="entry name" value="MAJOR FACILITATOR SUPERFAMILY"/>
    <property type="match status" value="1"/>
</dbReference>
<keyword evidence="3 6" id="KW-1133">Transmembrane helix</keyword>
<dbReference type="Pfam" id="PF07690">
    <property type="entry name" value="MFS_1"/>
    <property type="match status" value="1"/>
</dbReference>
<evidence type="ECO:0000259" key="7">
    <source>
        <dbReference type="PROSITE" id="PS50850"/>
    </source>
</evidence>
<feature type="domain" description="Major facilitator superfamily (MFS) profile" evidence="7">
    <location>
        <begin position="106"/>
        <end position="555"/>
    </location>
</feature>
<keyword evidence="4 6" id="KW-0472">Membrane</keyword>
<feature type="transmembrane region" description="Helical" evidence="6">
    <location>
        <begin position="479"/>
        <end position="499"/>
    </location>
</feature>
<feature type="transmembrane region" description="Helical" evidence="6">
    <location>
        <begin position="173"/>
        <end position="190"/>
    </location>
</feature>
<evidence type="ECO:0000256" key="2">
    <source>
        <dbReference type="ARBA" id="ARBA00022692"/>
    </source>
</evidence>
<feature type="region of interest" description="Disordered" evidence="5">
    <location>
        <begin position="52"/>
        <end position="78"/>
    </location>
</feature>
<feature type="transmembrane region" description="Helical" evidence="6">
    <location>
        <begin position="196"/>
        <end position="218"/>
    </location>
</feature>
<keyword evidence="9" id="KW-1185">Reference proteome</keyword>
<dbReference type="GO" id="GO:0005886">
    <property type="term" value="C:plasma membrane"/>
    <property type="evidence" value="ECO:0007669"/>
    <property type="project" value="TreeGrafter"/>
</dbReference>
<dbReference type="InterPro" id="IPR036259">
    <property type="entry name" value="MFS_trans_sf"/>
</dbReference>
<reference evidence="8" key="2">
    <citation type="submission" date="2023-06" db="EMBL/GenBank/DDBJ databases">
        <authorList>
            <consortium name="Lawrence Berkeley National Laboratory"/>
            <person name="Haridas S."/>
            <person name="Hensen N."/>
            <person name="Bonometti L."/>
            <person name="Westerberg I."/>
            <person name="Brannstrom I.O."/>
            <person name="Guillou S."/>
            <person name="Cros-Aarteil S."/>
            <person name="Calhoun S."/>
            <person name="Kuo A."/>
            <person name="Mondo S."/>
            <person name="Pangilinan J."/>
            <person name="Riley R."/>
            <person name="Labutti K."/>
            <person name="Andreopoulos B."/>
            <person name="Lipzen A."/>
            <person name="Chen C."/>
            <person name="Yanf M."/>
            <person name="Daum C."/>
            <person name="Ng V."/>
            <person name="Clum A."/>
            <person name="Steindorff A."/>
            <person name="Ohm R."/>
            <person name="Martin F."/>
            <person name="Silar P."/>
            <person name="Natvig D."/>
            <person name="Lalanne C."/>
            <person name="Gautier V."/>
            <person name="Ament-Velasquez S.L."/>
            <person name="Kruys A."/>
            <person name="Hutchinson M.I."/>
            <person name="Powell A.J."/>
            <person name="Barry K."/>
            <person name="Miller A.N."/>
            <person name="Grigoriev I.V."/>
            <person name="Debuchy R."/>
            <person name="Gladieux P."/>
            <person name="Thoren M.H."/>
            <person name="Johannesson H."/>
        </authorList>
    </citation>
    <scope>NUCLEOTIDE SEQUENCE</scope>
    <source>
        <strain evidence="8">CBS 958.72</strain>
    </source>
</reference>